<sequence>MCPETGRAWLSYRRAEEIFQENARLLANPLSEDDGAAPAEREQQQEPDDRGMHTSNPGGC</sequence>
<comment type="caution">
    <text evidence="2">The sequence shown here is derived from an EMBL/GenBank/DDBJ whole genome shotgun (WGS) entry which is preliminary data.</text>
</comment>
<dbReference type="Proteomes" id="UP001310290">
    <property type="component" value="Unassembled WGS sequence"/>
</dbReference>
<evidence type="ECO:0000256" key="1">
    <source>
        <dbReference type="SAM" id="MobiDB-lite"/>
    </source>
</evidence>
<accession>A0ABU8B1T1</accession>
<keyword evidence="3" id="KW-1185">Reference proteome</keyword>
<dbReference type="EMBL" id="JARULZ010000005">
    <property type="protein sequence ID" value="MEH0639853.1"/>
    <property type="molecule type" value="Genomic_DNA"/>
</dbReference>
<evidence type="ECO:0000313" key="3">
    <source>
        <dbReference type="Proteomes" id="UP001310290"/>
    </source>
</evidence>
<proteinExistence type="predicted"/>
<feature type="region of interest" description="Disordered" evidence="1">
    <location>
        <begin position="26"/>
        <end position="60"/>
    </location>
</feature>
<evidence type="ECO:0000313" key="2">
    <source>
        <dbReference type="EMBL" id="MEH0639853.1"/>
    </source>
</evidence>
<name>A0ABU8B1T1_9ACTN</name>
<reference evidence="2" key="1">
    <citation type="submission" date="2023-04" db="EMBL/GenBank/DDBJ databases">
        <title>Genomic diversity of scab-causing Streptomyces spp. in the province of Quebec, Canada.</title>
        <authorList>
            <person name="Biessy A."/>
            <person name="Cadieux M."/>
            <person name="Ciotola M."/>
            <person name="Filion M."/>
        </authorList>
    </citation>
    <scope>NUCLEOTIDE SEQUENCE</scope>
    <source>
        <strain evidence="2">B21-115</strain>
    </source>
</reference>
<protein>
    <submittedName>
        <fullName evidence="2">Uncharacterized protein</fullName>
    </submittedName>
</protein>
<dbReference type="RefSeq" id="WP_235989667.1">
    <property type="nucleotide sequence ID" value="NZ_JARULZ010000005.1"/>
</dbReference>
<gene>
    <name evidence="2" type="ORF">QBA35_42885</name>
</gene>
<feature type="compositionally biased region" description="Basic and acidic residues" evidence="1">
    <location>
        <begin position="39"/>
        <end position="52"/>
    </location>
</feature>
<organism evidence="2 3">
    <name type="scientific">Streptomyces bottropensis</name>
    <dbReference type="NCBI Taxonomy" id="42235"/>
    <lineage>
        <taxon>Bacteria</taxon>
        <taxon>Bacillati</taxon>
        <taxon>Actinomycetota</taxon>
        <taxon>Actinomycetes</taxon>
        <taxon>Kitasatosporales</taxon>
        <taxon>Streptomycetaceae</taxon>
        <taxon>Streptomyces</taxon>
    </lineage>
</organism>